<reference evidence="1" key="1">
    <citation type="submission" date="2020-05" db="EMBL/GenBank/DDBJ databases">
        <authorList>
            <person name="Chiriac C."/>
            <person name="Salcher M."/>
            <person name="Ghai R."/>
            <person name="Kavagutti S V."/>
        </authorList>
    </citation>
    <scope>NUCLEOTIDE SEQUENCE</scope>
</reference>
<protein>
    <submittedName>
        <fullName evidence="1">Uncharacterized protein</fullName>
    </submittedName>
</protein>
<name>A0A6J5QR44_9CAUD</name>
<evidence type="ECO:0000313" key="1">
    <source>
        <dbReference type="EMBL" id="CAB4182044.1"/>
    </source>
</evidence>
<accession>A0A6J5QR44</accession>
<proteinExistence type="predicted"/>
<dbReference type="PROSITE" id="PS51257">
    <property type="entry name" value="PROKAR_LIPOPROTEIN"/>
    <property type="match status" value="1"/>
</dbReference>
<gene>
    <name evidence="1" type="ORF">UFOVP1071_125</name>
</gene>
<dbReference type="EMBL" id="LR797022">
    <property type="protein sequence ID" value="CAB4182044.1"/>
    <property type="molecule type" value="Genomic_DNA"/>
</dbReference>
<organism evidence="1">
    <name type="scientific">uncultured Caudovirales phage</name>
    <dbReference type="NCBI Taxonomy" id="2100421"/>
    <lineage>
        <taxon>Viruses</taxon>
        <taxon>Duplodnaviria</taxon>
        <taxon>Heunggongvirae</taxon>
        <taxon>Uroviricota</taxon>
        <taxon>Caudoviricetes</taxon>
        <taxon>Peduoviridae</taxon>
        <taxon>Maltschvirus</taxon>
        <taxon>Maltschvirus maltsch</taxon>
    </lineage>
</organism>
<sequence length="92" mass="10304">MKKILAIVFAATLAGCSSTSQIITKEKMMVIEPSKSLYNCPTVPRFPNPDTLTDVEVAKLLVLMERNNSECRRNMKAIQTFNDQAKAKLNQD</sequence>